<evidence type="ECO:0000256" key="5">
    <source>
        <dbReference type="ARBA" id="ARBA00022448"/>
    </source>
</evidence>
<comment type="function">
    <text evidence="1 12">Required for the export of heme to the periplasm for the biogenesis of c-type cytochromes.</text>
</comment>
<keyword evidence="11 12" id="KW-0472">Membrane</keyword>
<dbReference type="NCBIfam" id="TIGR03141">
    <property type="entry name" value="cytochro_ccmD"/>
    <property type="match status" value="1"/>
</dbReference>
<reference evidence="13 14" key="2">
    <citation type="submission" date="2020-03" db="EMBL/GenBank/DDBJ databases">
        <title>Devosia chinhatensis sp. nov., isolated from a hexachlorocyclohexane (HCH) dump site in India.</title>
        <authorList>
            <person name="Kumar M."/>
            <person name="Lal R."/>
        </authorList>
    </citation>
    <scope>NUCLEOTIDE SEQUENCE [LARGE SCALE GENOMIC DNA]</scope>
    <source>
        <strain evidence="13 14">H239</strain>
    </source>
</reference>
<keyword evidence="5 12" id="KW-0813">Transport</keyword>
<dbReference type="GO" id="GO:0017004">
    <property type="term" value="P:cytochrome complex assembly"/>
    <property type="evidence" value="ECO:0007669"/>
    <property type="project" value="UniProtKB-KW"/>
</dbReference>
<evidence type="ECO:0000256" key="2">
    <source>
        <dbReference type="ARBA" id="ARBA00004377"/>
    </source>
</evidence>
<evidence type="ECO:0000256" key="12">
    <source>
        <dbReference type="RuleBase" id="RU363101"/>
    </source>
</evidence>
<sequence>MELGQHAEFIIGAYCGVFLGVAALIGWTIFDARRTAARLVELGDKRP</sequence>
<dbReference type="EMBL" id="JAALFG010000001">
    <property type="protein sequence ID" value="NGP16692.1"/>
    <property type="molecule type" value="Genomic_DNA"/>
</dbReference>
<evidence type="ECO:0000256" key="9">
    <source>
        <dbReference type="ARBA" id="ARBA00022748"/>
    </source>
</evidence>
<keyword evidence="10 12" id="KW-1133">Transmembrane helix</keyword>
<keyword evidence="7 12" id="KW-0997">Cell inner membrane</keyword>
<evidence type="ECO:0000313" key="14">
    <source>
        <dbReference type="Proteomes" id="UP000474802"/>
    </source>
</evidence>
<evidence type="ECO:0000313" key="13">
    <source>
        <dbReference type="EMBL" id="NGP16692.1"/>
    </source>
</evidence>
<feature type="transmembrane region" description="Helical" evidence="12">
    <location>
        <begin position="6"/>
        <end position="30"/>
    </location>
</feature>
<dbReference type="GO" id="GO:0015886">
    <property type="term" value="P:heme transport"/>
    <property type="evidence" value="ECO:0007669"/>
    <property type="project" value="InterPro"/>
</dbReference>
<evidence type="ECO:0000256" key="11">
    <source>
        <dbReference type="ARBA" id="ARBA00023136"/>
    </source>
</evidence>
<evidence type="ECO:0000256" key="7">
    <source>
        <dbReference type="ARBA" id="ARBA00022519"/>
    </source>
</evidence>
<dbReference type="AlphaFoldDB" id="A0A6M1SMC4"/>
<evidence type="ECO:0000256" key="1">
    <source>
        <dbReference type="ARBA" id="ARBA00002442"/>
    </source>
</evidence>
<name>A0A6M1SMC4_9HYPH</name>
<reference evidence="13 14" key="1">
    <citation type="submission" date="2020-02" db="EMBL/GenBank/DDBJ databases">
        <authorList>
            <person name="Khan S.A."/>
            <person name="Jeon C.O."/>
            <person name="Chun B.H."/>
        </authorList>
    </citation>
    <scope>NUCLEOTIDE SEQUENCE [LARGE SCALE GENOMIC DNA]</scope>
    <source>
        <strain evidence="13 14">H239</strain>
    </source>
</reference>
<protein>
    <recommendedName>
        <fullName evidence="4 12">Heme exporter protein D</fullName>
    </recommendedName>
</protein>
<dbReference type="InterPro" id="IPR007078">
    <property type="entry name" value="Haem_export_protD_CcmD"/>
</dbReference>
<dbReference type="Pfam" id="PF04995">
    <property type="entry name" value="CcmD"/>
    <property type="match status" value="1"/>
</dbReference>
<accession>A0A6M1SMC4</accession>
<keyword evidence="6 12" id="KW-1003">Cell membrane</keyword>
<keyword evidence="14" id="KW-1185">Reference proteome</keyword>
<keyword evidence="9 12" id="KW-0201">Cytochrome c-type biogenesis</keyword>
<comment type="similarity">
    <text evidence="3 12">Belongs to the CcmD/CycX/HelD family.</text>
</comment>
<evidence type="ECO:0000256" key="8">
    <source>
        <dbReference type="ARBA" id="ARBA00022692"/>
    </source>
</evidence>
<dbReference type="Proteomes" id="UP000474802">
    <property type="component" value="Unassembled WGS sequence"/>
</dbReference>
<dbReference type="GO" id="GO:0005886">
    <property type="term" value="C:plasma membrane"/>
    <property type="evidence" value="ECO:0007669"/>
    <property type="project" value="UniProtKB-SubCell"/>
</dbReference>
<keyword evidence="8 12" id="KW-0812">Transmembrane</keyword>
<evidence type="ECO:0000256" key="6">
    <source>
        <dbReference type="ARBA" id="ARBA00022475"/>
    </source>
</evidence>
<proteinExistence type="inferred from homology"/>
<evidence type="ECO:0000256" key="3">
    <source>
        <dbReference type="ARBA" id="ARBA00008741"/>
    </source>
</evidence>
<organism evidence="13 14">
    <name type="scientific">Devosia aurantiaca</name>
    <dbReference type="NCBI Taxonomy" id="2714858"/>
    <lineage>
        <taxon>Bacteria</taxon>
        <taxon>Pseudomonadati</taxon>
        <taxon>Pseudomonadota</taxon>
        <taxon>Alphaproteobacteria</taxon>
        <taxon>Hyphomicrobiales</taxon>
        <taxon>Devosiaceae</taxon>
        <taxon>Devosia</taxon>
    </lineage>
</organism>
<evidence type="ECO:0000256" key="4">
    <source>
        <dbReference type="ARBA" id="ARBA00016461"/>
    </source>
</evidence>
<comment type="subcellular location">
    <subcellularLocation>
        <location evidence="2 12">Cell inner membrane</location>
        <topology evidence="2 12">Single-pass membrane protein</topology>
    </subcellularLocation>
</comment>
<comment type="caution">
    <text evidence="13">The sequence shown here is derived from an EMBL/GenBank/DDBJ whole genome shotgun (WGS) entry which is preliminary data.</text>
</comment>
<evidence type="ECO:0000256" key="10">
    <source>
        <dbReference type="ARBA" id="ARBA00022989"/>
    </source>
</evidence>
<gene>
    <name evidence="13" type="primary">ccmD</name>
    <name evidence="13" type="ORF">G5575_02395</name>
</gene>